<dbReference type="GO" id="GO:0003677">
    <property type="term" value="F:DNA binding"/>
    <property type="evidence" value="ECO:0007669"/>
    <property type="project" value="InterPro"/>
</dbReference>
<gene>
    <name evidence="4" type="ORF">KYI10_11845</name>
</gene>
<comment type="function">
    <text evidence="1">Involved in the transposition of the insertion sequence.</text>
</comment>
<feature type="coiled-coil region" evidence="2">
    <location>
        <begin position="52"/>
        <end position="86"/>
    </location>
</feature>
<keyword evidence="4" id="KW-0614">Plasmid</keyword>
<dbReference type="PANTHER" id="PTHR46889:SF4">
    <property type="entry name" value="TRANSPOSASE INSO FOR INSERTION SEQUENCE ELEMENT IS911B-RELATED"/>
    <property type="match status" value="1"/>
</dbReference>
<name>A0AAT9P9J3_9STAP</name>
<dbReference type="PROSITE" id="PS50994">
    <property type="entry name" value="INTEGRASE"/>
    <property type="match status" value="1"/>
</dbReference>
<dbReference type="EMBL" id="CP079956">
    <property type="protein sequence ID" value="QYA34084.1"/>
    <property type="molecule type" value="Genomic_DNA"/>
</dbReference>
<proteinExistence type="predicted"/>
<dbReference type="GO" id="GO:0015074">
    <property type="term" value="P:DNA integration"/>
    <property type="evidence" value="ECO:0007669"/>
    <property type="project" value="InterPro"/>
</dbReference>
<keyword evidence="2" id="KW-0175">Coiled coil</keyword>
<dbReference type="InterPro" id="IPR025948">
    <property type="entry name" value="HTH-like_dom"/>
</dbReference>
<dbReference type="PANTHER" id="PTHR46889">
    <property type="entry name" value="TRANSPOSASE INSF FOR INSERTION SEQUENCE IS3B-RELATED"/>
    <property type="match status" value="1"/>
</dbReference>
<sequence length="374" mass="43893">MEKKRRTLSPEFKLQMVQLFKNGKSRKDIIQEYTLTPSALDKWIKDYDKTGSFKHQDNLSEDEKELKRLRKENKQLRMETDIFKASSADNGTKIKVIRQNSHQYSVSAMCKALKICRSTYYYEVNVVRKAEKEAQEHILTESIISIFNKSRKCYGSRKIREVLKTKGLVVSRRKIIKIMKVNGLISLYNKARYKHKKQNYNEQLIDNRLNRKFNRKHAMEVIVSDLTYVKVANKWHYICLFVDLFNREIIGVSTGRHKNADLVLRALSSIKGNLHRVSMFHTDRGKEFDNACIEDALTTFGIQRSLSIKGCPYDYAIAESTFKAVKTEFIYPNCFRTLDELNLQLSDYINWFNHHRIHGSLNYQTPVSYKLSTT</sequence>
<evidence type="ECO:0000259" key="3">
    <source>
        <dbReference type="PROSITE" id="PS50994"/>
    </source>
</evidence>
<dbReference type="AlphaFoldDB" id="A0AAT9P9J3"/>
<evidence type="ECO:0000313" key="4">
    <source>
        <dbReference type="EMBL" id="QYA34084.1"/>
    </source>
</evidence>
<accession>A0AAT9P9J3</accession>
<dbReference type="InterPro" id="IPR050900">
    <property type="entry name" value="Transposase_IS3/IS150/IS904"/>
</dbReference>
<dbReference type="Pfam" id="PF13333">
    <property type="entry name" value="rve_2"/>
    <property type="match status" value="1"/>
</dbReference>
<reference evidence="4" key="1">
    <citation type="submission" date="2024-06" db="EMBL/GenBank/DDBJ databases">
        <title>Prevalence and characterization of methicillin-resistant Macrococcus spp. in food producing animals and meat in Switzerland in 2019.</title>
        <authorList>
            <person name="Keller J.E."/>
            <person name="Schwendener S."/>
            <person name="Neuenschwander J."/>
            <person name="Overesch G."/>
            <person name="Perreten V."/>
        </authorList>
    </citation>
    <scope>NUCLEOTIDE SEQUENCE</scope>
    <source>
        <strain evidence="4">19Msa1099</strain>
        <plasmid evidence="4">p19Msa1047_11</plasmid>
    </source>
</reference>
<organism evidence="4">
    <name type="scientific">Macrococcus psychrotolerans</name>
    <dbReference type="NCBI Taxonomy" id="3039389"/>
    <lineage>
        <taxon>Bacteria</taxon>
        <taxon>Bacillati</taxon>
        <taxon>Bacillota</taxon>
        <taxon>Bacilli</taxon>
        <taxon>Bacillales</taxon>
        <taxon>Staphylococcaceae</taxon>
        <taxon>Macrococcus</taxon>
    </lineage>
</organism>
<dbReference type="Pfam" id="PF00665">
    <property type="entry name" value="rve"/>
    <property type="match status" value="1"/>
</dbReference>
<dbReference type="NCBIfam" id="NF033516">
    <property type="entry name" value="transpos_IS3"/>
    <property type="match status" value="1"/>
</dbReference>
<dbReference type="InterPro" id="IPR001584">
    <property type="entry name" value="Integrase_cat-core"/>
</dbReference>
<evidence type="ECO:0000256" key="1">
    <source>
        <dbReference type="ARBA" id="ARBA00002286"/>
    </source>
</evidence>
<dbReference type="GO" id="GO:0004803">
    <property type="term" value="F:transposase activity"/>
    <property type="evidence" value="ECO:0007669"/>
    <property type="project" value="InterPro"/>
</dbReference>
<evidence type="ECO:0000256" key="2">
    <source>
        <dbReference type="SAM" id="Coils"/>
    </source>
</evidence>
<dbReference type="Pfam" id="PF13276">
    <property type="entry name" value="HTH_21"/>
    <property type="match status" value="1"/>
</dbReference>
<protein>
    <submittedName>
        <fullName evidence="4">IS3 family transposase</fullName>
    </submittedName>
</protein>
<dbReference type="InterPro" id="IPR048020">
    <property type="entry name" value="Transpos_IS3"/>
</dbReference>
<dbReference type="GO" id="GO:0006313">
    <property type="term" value="P:DNA transposition"/>
    <property type="evidence" value="ECO:0007669"/>
    <property type="project" value="InterPro"/>
</dbReference>
<feature type="domain" description="Integrase catalytic" evidence="3">
    <location>
        <begin position="213"/>
        <end position="374"/>
    </location>
</feature>
<geneLocation type="plasmid" evidence="4">
    <name>p19Msa1047_11</name>
</geneLocation>
<dbReference type="Pfam" id="PF01527">
    <property type="entry name" value="HTH_Tnp_1"/>
    <property type="match status" value="1"/>
</dbReference>
<dbReference type="InterPro" id="IPR002514">
    <property type="entry name" value="Transposase_8"/>
</dbReference>